<reference evidence="2 3" key="1">
    <citation type="submission" date="2021-06" db="EMBL/GenBank/DDBJ databases">
        <title>Caerostris darwini draft genome.</title>
        <authorList>
            <person name="Kono N."/>
            <person name="Arakawa K."/>
        </authorList>
    </citation>
    <scope>NUCLEOTIDE SEQUENCE [LARGE SCALE GENOMIC DNA]</scope>
</reference>
<dbReference type="AlphaFoldDB" id="A0AAV4SBG1"/>
<feature type="region of interest" description="Disordered" evidence="1">
    <location>
        <begin position="72"/>
        <end position="92"/>
    </location>
</feature>
<gene>
    <name evidence="2" type="ORF">CDAR_251161</name>
</gene>
<protein>
    <recommendedName>
        <fullName evidence="4">Transposase</fullName>
    </recommendedName>
</protein>
<accession>A0AAV4SBG1</accession>
<evidence type="ECO:0000313" key="3">
    <source>
        <dbReference type="Proteomes" id="UP001054837"/>
    </source>
</evidence>
<evidence type="ECO:0008006" key="4">
    <source>
        <dbReference type="Google" id="ProtNLM"/>
    </source>
</evidence>
<evidence type="ECO:0000256" key="1">
    <source>
        <dbReference type="SAM" id="MobiDB-lite"/>
    </source>
</evidence>
<evidence type="ECO:0000313" key="2">
    <source>
        <dbReference type="EMBL" id="GIY31000.1"/>
    </source>
</evidence>
<dbReference type="Proteomes" id="UP001054837">
    <property type="component" value="Unassembled WGS sequence"/>
</dbReference>
<comment type="caution">
    <text evidence="2">The sequence shown here is derived from an EMBL/GenBank/DDBJ whole genome shotgun (WGS) entry which is preliminary data.</text>
</comment>
<keyword evidence="3" id="KW-1185">Reference proteome</keyword>
<proteinExistence type="predicted"/>
<organism evidence="2 3">
    <name type="scientific">Caerostris darwini</name>
    <dbReference type="NCBI Taxonomy" id="1538125"/>
    <lineage>
        <taxon>Eukaryota</taxon>
        <taxon>Metazoa</taxon>
        <taxon>Ecdysozoa</taxon>
        <taxon>Arthropoda</taxon>
        <taxon>Chelicerata</taxon>
        <taxon>Arachnida</taxon>
        <taxon>Araneae</taxon>
        <taxon>Araneomorphae</taxon>
        <taxon>Entelegynae</taxon>
        <taxon>Araneoidea</taxon>
        <taxon>Araneidae</taxon>
        <taxon>Caerostris</taxon>
    </lineage>
</organism>
<sequence length="92" mass="10551">MRQKPCAETKRPQLRKGKNILRGIPQREAFAEANLENSWVSNIRDSGGKIIPEDFMEHHIVRLWNSRRTQLNYPGKDTATGTHGMSPYSFIA</sequence>
<dbReference type="EMBL" id="BPLQ01007586">
    <property type="protein sequence ID" value="GIY31000.1"/>
    <property type="molecule type" value="Genomic_DNA"/>
</dbReference>
<name>A0AAV4SBG1_9ARAC</name>